<evidence type="ECO:0000313" key="3">
    <source>
        <dbReference type="Proteomes" id="UP000215002"/>
    </source>
</evidence>
<feature type="transmembrane region" description="Helical" evidence="1">
    <location>
        <begin position="191"/>
        <end position="214"/>
    </location>
</feature>
<dbReference type="Proteomes" id="UP000215002">
    <property type="component" value="Chromosome"/>
</dbReference>
<evidence type="ECO:0000313" key="2">
    <source>
        <dbReference type="EMBL" id="ASU35586.1"/>
    </source>
</evidence>
<keyword evidence="3" id="KW-1185">Reference proteome</keyword>
<keyword evidence="1" id="KW-1133">Transmembrane helix</keyword>
<name>A0A223P0H5_9SPHI</name>
<feature type="transmembrane region" description="Helical" evidence="1">
    <location>
        <begin position="340"/>
        <end position="361"/>
    </location>
</feature>
<dbReference type="Pfam" id="PF03929">
    <property type="entry name" value="PepSY_TM"/>
    <property type="match status" value="1"/>
</dbReference>
<evidence type="ECO:0000256" key="1">
    <source>
        <dbReference type="SAM" id="Phobius"/>
    </source>
</evidence>
<evidence type="ECO:0008006" key="4">
    <source>
        <dbReference type="Google" id="ProtNLM"/>
    </source>
</evidence>
<dbReference type="PANTHER" id="PTHR34219:SF3">
    <property type="entry name" value="BLL7967 PROTEIN"/>
    <property type="match status" value="1"/>
</dbReference>
<dbReference type="OrthoDB" id="111691at2"/>
<dbReference type="RefSeq" id="WP_094571744.1">
    <property type="nucleotide sequence ID" value="NZ_CP022743.1"/>
</dbReference>
<dbReference type="KEGG" id="muc:MuYL_3701"/>
<dbReference type="EMBL" id="CP022743">
    <property type="protein sequence ID" value="ASU35586.1"/>
    <property type="molecule type" value="Genomic_DNA"/>
</dbReference>
<sequence length="387" mass="43678">MTSFKKTILFMHRWLGFITGLVVFIVSVTGCIFCFQDEIQDAVHSYRKVEFKNGPYLAPSVLKQTALKSYPGGTANYIYYYGKDRPAAVLVNEPKLGLQYVFMNPYTGLITHTENPQTNFFIIVEYIHLYLLLPPKIGSLIVGISVILFVLIMITGIVLWWPKRKTDRKRSFTIKWNGRWRRVNYDLHNVLGFYATGVAIILAVTGLSITFNWMRDGIYNTANQGKIYTAEKTAPKSDSLLKVITKGKPVIDRAFAEVQNRSPAAQMFLIYEDNAMSGAVGVTAYAKTLHYYKSDSYTFDKYSGRQLQYLPHTSKSPGMKMNDMNYDIHVGQILGITGKIIAFSASLICAGLPATGFIIWFGKRKKSNKRKHGAVISHPPKNKFAGK</sequence>
<accession>A0A223P0H5</accession>
<protein>
    <recommendedName>
        <fullName evidence="4">Peptidase</fullName>
    </recommendedName>
</protein>
<dbReference type="AlphaFoldDB" id="A0A223P0H5"/>
<reference evidence="2 3" key="1">
    <citation type="submission" date="2017-08" db="EMBL/GenBank/DDBJ databases">
        <title>Complete genome sequence of Mucilaginibacter sp. strain BJC16-A31.</title>
        <authorList>
            <consortium name="Henan University of Science and Technology"/>
            <person name="You X."/>
        </authorList>
    </citation>
    <scope>NUCLEOTIDE SEQUENCE [LARGE SCALE GENOMIC DNA]</scope>
    <source>
        <strain evidence="2 3">BJC16-A31</strain>
    </source>
</reference>
<dbReference type="InterPro" id="IPR005625">
    <property type="entry name" value="PepSY-ass_TM"/>
</dbReference>
<dbReference type="PANTHER" id="PTHR34219">
    <property type="entry name" value="IRON-REGULATED INNER MEMBRANE PROTEIN-RELATED"/>
    <property type="match status" value="1"/>
</dbReference>
<dbReference type="PROSITE" id="PS51257">
    <property type="entry name" value="PROKAR_LIPOPROTEIN"/>
    <property type="match status" value="1"/>
</dbReference>
<keyword evidence="1" id="KW-0472">Membrane</keyword>
<organism evidence="2 3">
    <name type="scientific">Mucilaginibacter xinganensis</name>
    <dbReference type="NCBI Taxonomy" id="1234841"/>
    <lineage>
        <taxon>Bacteria</taxon>
        <taxon>Pseudomonadati</taxon>
        <taxon>Bacteroidota</taxon>
        <taxon>Sphingobacteriia</taxon>
        <taxon>Sphingobacteriales</taxon>
        <taxon>Sphingobacteriaceae</taxon>
        <taxon>Mucilaginibacter</taxon>
    </lineage>
</organism>
<feature type="transmembrane region" description="Helical" evidence="1">
    <location>
        <begin position="137"/>
        <end position="161"/>
    </location>
</feature>
<proteinExistence type="predicted"/>
<gene>
    <name evidence="2" type="ORF">MuYL_3701</name>
</gene>
<keyword evidence="1" id="KW-0812">Transmembrane</keyword>